<dbReference type="RefSeq" id="XP_018283533.1">
    <property type="nucleotide sequence ID" value="XM_018433136.1"/>
</dbReference>
<reference evidence="2" key="1">
    <citation type="submission" date="2015-06" db="EMBL/GenBank/DDBJ databases">
        <title>Expansion of signal transduction pathways in fungi by whole-genome duplication.</title>
        <authorList>
            <consortium name="DOE Joint Genome Institute"/>
            <person name="Corrochano L.M."/>
            <person name="Kuo A."/>
            <person name="Marcet-Houben M."/>
            <person name="Polaino S."/>
            <person name="Salamov A."/>
            <person name="Villalobos J.M."/>
            <person name="Alvarez M.I."/>
            <person name="Avalos J."/>
            <person name="Benito E.P."/>
            <person name="Benoit I."/>
            <person name="Burger G."/>
            <person name="Camino L.P."/>
            <person name="Canovas D."/>
            <person name="Cerda-Olmedo E."/>
            <person name="Cheng J.-F."/>
            <person name="Dominguez A."/>
            <person name="Elias M."/>
            <person name="Eslava A.P."/>
            <person name="Glaser F."/>
            <person name="Grimwood J."/>
            <person name="Gutierrez G."/>
            <person name="Heitman J."/>
            <person name="Henrissat B."/>
            <person name="Iturriaga E.A."/>
            <person name="Lang B.F."/>
            <person name="Lavin J.L."/>
            <person name="Lee S."/>
            <person name="Li W."/>
            <person name="Lindquist E."/>
            <person name="Lopez-Garcia S."/>
            <person name="Luque E.M."/>
            <person name="Marcos A.T."/>
            <person name="Martin J."/>
            <person name="McCluskey K."/>
            <person name="Medina H.R."/>
            <person name="Miralles-Duran A."/>
            <person name="Miyazaki A."/>
            <person name="Munoz-Torres E."/>
            <person name="Oguiza J.A."/>
            <person name="Ohm R."/>
            <person name="Olmedo M."/>
            <person name="Orejas M."/>
            <person name="Ortiz-Castellanos L."/>
            <person name="Pisabarro A.G."/>
            <person name="Rodriguez-Romero J."/>
            <person name="Ruiz-Herrera J."/>
            <person name="Ruiz-Vazquez R."/>
            <person name="Sanz C."/>
            <person name="Schackwitz W."/>
            <person name="Schmutz J."/>
            <person name="Shahriari M."/>
            <person name="Shelest E."/>
            <person name="Silva-Franco F."/>
            <person name="Soanes D."/>
            <person name="Syed K."/>
            <person name="Tagua V.G."/>
            <person name="Talbot N.J."/>
            <person name="Thon M."/>
            <person name="De vries R.P."/>
            <person name="Wiebenga A."/>
            <person name="Yadav J.S."/>
            <person name="Braun E.L."/>
            <person name="Baker S."/>
            <person name="Garre V."/>
            <person name="Horwitz B."/>
            <person name="Torres-Martinez S."/>
            <person name="Idnurm A."/>
            <person name="Herrera-Estrella A."/>
            <person name="Gabaldon T."/>
            <person name="Grigoriev I.V."/>
        </authorList>
    </citation>
    <scope>NUCLEOTIDE SEQUENCE [LARGE SCALE GENOMIC DNA]</scope>
    <source>
        <strain evidence="2">NRRL 1555(-)</strain>
    </source>
</reference>
<organism evidence="1 2">
    <name type="scientific">Phycomyces blakesleeanus (strain ATCC 8743b / DSM 1359 / FGSC 10004 / NBRC 33097 / NRRL 1555)</name>
    <dbReference type="NCBI Taxonomy" id="763407"/>
    <lineage>
        <taxon>Eukaryota</taxon>
        <taxon>Fungi</taxon>
        <taxon>Fungi incertae sedis</taxon>
        <taxon>Mucoromycota</taxon>
        <taxon>Mucoromycotina</taxon>
        <taxon>Mucoromycetes</taxon>
        <taxon>Mucorales</taxon>
        <taxon>Phycomycetaceae</taxon>
        <taxon>Phycomyces</taxon>
    </lineage>
</organism>
<gene>
    <name evidence="1" type="ORF">PHYBLDRAFT_153393</name>
</gene>
<protein>
    <submittedName>
        <fullName evidence="1">Uncharacterized protein</fullName>
    </submittedName>
</protein>
<accession>A0A162TAE9</accession>
<dbReference type="STRING" id="763407.A0A162TAE9"/>
<evidence type="ECO:0000313" key="1">
    <source>
        <dbReference type="EMBL" id="OAD65493.1"/>
    </source>
</evidence>
<keyword evidence="2" id="KW-1185">Reference proteome</keyword>
<dbReference type="OrthoDB" id="2284923at2759"/>
<dbReference type="Proteomes" id="UP000077315">
    <property type="component" value="Unassembled WGS sequence"/>
</dbReference>
<name>A0A162TAE9_PHYB8</name>
<dbReference type="GeneID" id="28994042"/>
<sequence length="192" mass="21958">MATYNSVGACRSGFSLLLSSRLYKTFVRPKFEYGLAICALLKKDYIILEWIQNKCLRMIVGGNAISSTMVLKHICNFPQMHFRANILITKFCIQAHSLPSGCLLSFVHQHHPQASTFRSLTSNFLLHSIPNNIHCTSQTQLAKHFESVRQKLFNQFCLSTTQVLIHVYCLVLEVDPILFLPATRTERSRLIR</sequence>
<dbReference type="VEuPathDB" id="FungiDB:PHYBLDRAFT_153393"/>
<dbReference type="AlphaFoldDB" id="A0A162TAE9"/>
<evidence type="ECO:0000313" key="2">
    <source>
        <dbReference type="Proteomes" id="UP000077315"/>
    </source>
</evidence>
<proteinExistence type="predicted"/>
<dbReference type="EMBL" id="KV441010">
    <property type="protein sequence ID" value="OAD65493.1"/>
    <property type="molecule type" value="Genomic_DNA"/>
</dbReference>
<dbReference type="InParanoid" id="A0A162TAE9"/>